<feature type="domain" description="Histone chaperone RTT106/FACT complex subunit SPT16-like middle" evidence="3">
    <location>
        <begin position="209"/>
        <end position="323"/>
    </location>
</feature>
<feature type="region of interest" description="Disordered" evidence="2">
    <location>
        <begin position="277"/>
        <end position="296"/>
    </location>
</feature>
<evidence type="ECO:0000259" key="3">
    <source>
        <dbReference type="SMART" id="SM01287"/>
    </source>
</evidence>
<dbReference type="EMBL" id="JAEPRA010000002">
    <property type="protein sequence ID" value="KAG2187979.1"/>
    <property type="molecule type" value="Genomic_DNA"/>
</dbReference>
<reference evidence="4" key="1">
    <citation type="submission" date="2020-12" db="EMBL/GenBank/DDBJ databases">
        <title>Metabolic potential, ecology and presence of endohyphal bacteria is reflected in genomic diversity of Mucoromycotina.</title>
        <authorList>
            <person name="Muszewska A."/>
            <person name="Okrasinska A."/>
            <person name="Steczkiewicz K."/>
            <person name="Drgas O."/>
            <person name="Orlowska M."/>
            <person name="Perlinska-Lenart U."/>
            <person name="Aleksandrzak-Piekarczyk T."/>
            <person name="Szatraj K."/>
            <person name="Zielenkiewicz U."/>
            <person name="Pilsyk S."/>
            <person name="Malc E."/>
            <person name="Mieczkowski P."/>
            <person name="Kruszewska J.S."/>
            <person name="Biernat P."/>
            <person name="Pawlowska J."/>
        </authorList>
    </citation>
    <scope>NUCLEOTIDE SEQUENCE</scope>
    <source>
        <strain evidence="4">WA0000051536</strain>
    </source>
</reference>
<gene>
    <name evidence="4" type="ORF">INT44_000729</name>
</gene>
<feature type="compositionally biased region" description="Acidic residues" evidence="2">
    <location>
        <begin position="357"/>
        <end position="366"/>
    </location>
</feature>
<protein>
    <recommendedName>
        <fullName evidence="3">Histone chaperone RTT106/FACT complex subunit SPT16-like middle domain-containing protein</fullName>
    </recommendedName>
</protein>
<dbReference type="Proteomes" id="UP000612746">
    <property type="component" value="Unassembled WGS sequence"/>
</dbReference>
<evidence type="ECO:0000313" key="5">
    <source>
        <dbReference type="Proteomes" id="UP000612746"/>
    </source>
</evidence>
<dbReference type="SUPFAM" id="SSF50729">
    <property type="entry name" value="PH domain-like"/>
    <property type="match status" value="1"/>
</dbReference>
<evidence type="ECO:0000313" key="4">
    <source>
        <dbReference type="EMBL" id="KAG2187979.1"/>
    </source>
</evidence>
<proteinExistence type="inferred from homology"/>
<dbReference type="GO" id="GO:0031491">
    <property type="term" value="F:nucleosome binding"/>
    <property type="evidence" value="ECO:0007669"/>
    <property type="project" value="TreeGrafter"/>
</dbReference>
<dbReference type="Gene3D" id="2.30.29.30">
    <property type="entry name" value="Pleckstrin-homology domain (PH domain)/Phosphotyrosine-binding domain (PTB)"/>
    <property type="match status" value="1"/>
</dbReference>
<evidence type="ECO:0000256" key="2">
    <source>
        <dbReference type="SAM" id="MobiDB-lite"/>
    </source>
</evidence>
<keyword evidence="5" id="KW-1185">Reference proteome</keyword>
<dbReference type="GO" id="GO:0042393">
    <property type="term" value="F:histone binding"/>
    <property type="evidence" value="ECO:0007669"/>
    <property type="project" value="TreeGrafter"/>
</dbReference>
<dbReference type="SMART" id="SM01287">
    <property type="entry name" value="Rtt106"/>
    <property type="match status" value="1"/>
</dbReference>
<sequence length="440" mass="49889">MTTLTHHIDDQTLRNDLEQLVSKDPKSKQVIDRLISYFLTKSGAQDEESKNAKRSLDESDGLELVKSNPTYKLKEISFTAPERKKMDLLVGERHLLIQHYKSQYELAIPIERLDTLVCVPTPEKAKPVYTFILFEKNPKSNAIVFSLPGHDAVAFFDMKADSSNPKGSYKTDDLCSFFETQIKIPRILRPSAEAFVYIKLSPLGQRQEHFGVKAYRKTSEGYLFFLPNGIFYGFKKPCLLFPLSDIGTTSFHDITQRTFNLTLTMKVGHQPRGVGYDALVNKNKDPSADSTEGDSYEFSMIDQTEYGVIDQYIKKNKINDNSMSEERKAPLPKLQQDEMDDEEEETTETSKKRQTADDDDDDEEDVNFQPSDHSDDEDLEYDSQASDQGEANGSDNEDGDDHGDSDDNEDNDADDRISGDEAPSTHGNAMDEDEEDELDE</sequence>
<dbReference type="PANTHER" id="PTHR45849">
    <property type="entry name" value="FACT COMPLEX SUBUNIT SSRP1"/>
    <property type="match status" value="1"/>
</dbReference>
<organism evidence="4 5">
    <name type="scientific">Umbelopsis vinacea</name>
    <dbReference type="NCBI Taxonomy" id="44442"/>
    <lineage>
        <taxon>Eukaryota</taxon>
        <taxon>Fungi</taxon>
        <taxon>Fungi incertae sedis</taxon>
        <taxon>Mucoromycota</taxon>
        <taxon>Mucoromycotina</taxon>
        <taxon>Umbelopsidomycetes</taxon>
        <taxon>Umbelopsidales</taxon>
        <taxon>Umbelopsidaceae</taxon>
        <taxon>Umbelopsis</taxon>
    </lineage>
</organism>
<comment type="caution">
    <text evidence="4">The sequence shown here is derived from an EMBL/GenBank/DDBJ whole genome shotgun (WGS) entry which is preliminary data.</text>
</comment>
<dbReference type="AlphaFoldDB" id="A0A8H7Q7N4"/>
<feature type="compositionally biased region" description="Acidic residues" evidence="2">
    <location>
        <begin position="395"/>
        <end position="413"/>
    </location>
</feature>
<name>A0A8H7Q7N4_9FUNG</name>
<accession>A0A8H7Q7N4</accession>
<dbReference type="Gene3D" id="2.30.29.120">
    <property type="match status" value="1"/>
</dbReference>
<feature type="compositionally biased region" description="Acidic residues" evidence="2">
    <location>
        <begin position="337"/>
        <end position="347"/>
    </location>
</feature>
<feature type="region of interest" description="Disordered" evidence="2">
    <location>
        <begin position="319"/>
        <end position="440"/>
    </location>
</feature>
<dbReference type="OrthoDB" id="75754at2759"/>
<dbReference type="PANTHER" id="PTHR45849:SF3">
    <property type="entry name" value="HISTONE CHAPERONE RTT106"/>
    <property type="match status" value="1"/>
</dbReference>
<dbReference type="InterPro" id="IPR011993">
    <property type="entry name" value="PH-like_dom_sf"/>
</dbReference>
<dbReference type="InterPro" id="IPR050454">
    <property type="entry name" value="RTT106/SSRP1_HistChap/FACT"/>
</dbReference>
<evidence type="ECO:0000256" key="1">
    <source>
        <dbReference type="ARBA" id="ARBA00006159"/>
    </source>
</evidence>
<dbReference type="InterPro" id="IPR013719">
    <property type="entry name" value="RTT106/SPT16-like_middle_dom"/>
</dbReference>
<comment type="similarity">
    <text evidence="1">Belongs to the RTT106 family.</text>
</comment>
<dbReference type="Pfam" id="PF08512">
    <property type="entry name" value="Rttp106-like_middle"/>
    <property type="match status" value="1"/>
</dbReference>
<feature type="compositionally biased region" description="Acidic residues" evidence="2">
    <location>
        <begin position="430"/>
        <end position="440"/>
    </location>
</feature>